<accession>A0A7E4UVH9</accession>
<sequence length="206" mass="23844">MACNETEMAKEYFYGHLQRSLGIVLAAGYEMYTLAYHKGARIQLYAIIEIIRYCGKKFMWFSELSHVYAVLYGQTLDDKTLKHMLNQGGNEYALKLFRGCPEFFKVRKNNIHSIDFELALADPTYDNVPPQERRNQIEIIYMSLDVLSHDIAGFRDIESLGIKYLIDITLAQIERYRIPSDCGDFQDIEQELDLDDEAETATIVES</sequence>
<dbReference type="AlphaFoldDB" id="A0A7E4UVH9"/>
<keyword evidence="1" id="KW-1185">Reference proteome</keyword>
<reference evidence="1" key="1">
    <citation type="journal article" date="2013" name="Genetics">
        <title>The draft genome and transcriptome of Panagrellus redivivus are shaped by the harsh demands of a free-living lifestyle.</title>
        <authorList>
            <person name="Srinivasan J."/>
            <person name="Dillman A.R."/>
            <person name="Macchietto M.G."/>
            <person name="Heikkinen L."/>
            <person name="Lakso M."/>
            <person name="Fracchia K.M."/>
            <person name="Antoshechkin I."/>
            <person name="Mortazavi A."/>
            <person name="Wong G."/>
            <person name="Sternberg P.W."/>
        </authorList>
    </citation>
    <scope>NUCLEOTIDE SEQUENCE [LARGE SCALE GENOMIC DNA]</scope>
    <source>
        <strain evidence="1">MT8872</strain>
    </source>
</reference>
<protein>
    <submittedName>
        <fullName evidence="2">HEPN domain-containing protein</fullName>
    </submittedName>
</protein>
<evidence type="ECO:0000313" key="2">
    <source>
        <dbReference type="WBParaSite" id="Pan_g13348.t1"/>
    </source>
</evidence>
<name>A0A7E4UVH9_PANRE</name>
<dbReference type="Proteomes" id="UP000492821">
    <property type="component" value="Unassembled WGS sequence"/>
</dbReference>
<organism evidence="1 2">
    <name type="scientific">Panagrellus redivivus</name>
    <name type="common">Microworm</name>
    <dbReference type="NCBI Taxonomy" id="6233"/>
    <lineage>
        <taxon>Eukaryota</taxon>
        <taxon>Metazoa</taxon>
        <taxon>Ecdysozoa</taxon>
        <taxon>Nematoda</taxon>
        <taxon>Chromadorea</taxon>
        <taxon>Rhabditida</taxon>
        <taxon>Tylenchina</taxon>
        <taxon>Panagrolaimomorpha</taxon>
        <taxon>Panagrolaimoidea</taxon>
        <taxon>Panagrolaimidae</taxon>
        <taxon>Panagrellus</taxon>
    </lineage>
</organism>
<reference evidence="2" key="2">
    <citation type="submission" date="2020-10" db="UniProtKB">
        <authorList>
            <consortium name="WormBaseParasite"/>
        </authorList>
    </citation>
    <scope>IDENTIFICATION</scope>
</reference>
<evidence type="ECO:0000313" key="1">
    <source>
        <dbReference type="Proteomes" id="UP000492821"/>
    </source>
</evidence>
<dbReference type="WBParaSite" id="Pan_g13348.t1">
    <property type="protein sequence ID" value="Pan_g13348.t1"/>
    <property type="gene ID" value="Pan_g13348"/>
</dbReference>
<proteinExistence type="predicted"/>